<protein>
    <submittedName>
        <fullName evidence="2">Uncharacterized protein</fullName>
    </submittedName>
</protein>
<reference evidence="2" key="2">
    <citation type="submission" date="2021-09" db="EMBL/GenBank/DDBJ databases">
        <authorList>
            <person name="Gilroy R."/>
        </authorList>
    </citation>
    <scope>NUCLEOTIDE SEQUENCE</scope>
    <source>
        <strain evidence="2">316</strain>
    </source>
</reference>
<accession>A0A921JFN8</accession>
<reference evidence="2" key="1">
    <citation type="journal article" date="2021" name="PeerJ">
        <title>Extensive microbial diversity within the chicken gut microbiome revealed by metagenomics and culture.</title>
        <authorList>
            <person name="Gilroy R."/>
            <person name="Ravi A."/>
            <person name="Getino M."/>
            <person name="Pursley I."/>
            <person name="Horton D.L."/>
            <person name="Alikhan N.F."/>
            <person name="Baker D."/>
            <person name="Gharbi K."/>
            <person name="Hall N."/>
            <person name="Watson M."/>
            <person name="Adriaenssens E.M."/>
            <person name="Foster-Nyarko E."/>
            <person name="Jarju S."/>
            <person name="Secka A."/>
            <person name="Antonio M."/>
            <person name="Oren A."/>
            <person name="Chaudhuri R.R."/>
            <person name="La Ragione R."/>
            <person name="Hildebrand F."/>
            <person name="Pallen M.J."/>
        </authorList>
    </citation>
    <scope>NUCLEOTIDE SEQUENCE</scope>
    <source>
        <strain evidence="2">316</strain>
    </source>
</reference>
<dbReference type="EMBL" id="DYYG01000047">
    <property type="protein sequence ID" value="HJE25190.1"/>
    <property type="molecule type" value="Genomic_DNA"/>
</dbReference>
<sequence>MTGGGQRAPGCAPLRAIPARRGGARRLPALGALAILLLGPPASAADLSEFGTAYPVAPPPAPRFFPRGDGDADGDRPPRPLPRRLVGCAPRSAAVPTDAPDDPSYVGSAYGLGKPSYYGFRPGLGHDDPFGRPLRYCP</sequence>
<evidence type="ECO:0000313" key="3">
    <source>
        <dbReference type="Proteomes" id="UP000742631"/>
    </source>
</evidence>
<evidence type="ECO:0000313" key="2">
    <source>
        <dbReference type="EMBL" id="HJE25190.1"/>
    </source>
</evidence>
<name>A0A921JFN8_9HYPH</name>
<proteinExistence type="predicted"/>
<feature type="region of interest" description="Disordered" evidence="1">
    <location>
        <begin position="61"/>
        <end position="106"/>
    </location>
</feature>
<organism evidence="2 3">
    <name type="scientific">Methylorubrum populi</name>
    <dbReference type="NCBI Taxonomy" id="223967"/>
    <lineage>
        <taxon>Bacteria</taxon>
        <taxon>Pseudomonadati</taxon>
        <taxon>Pseudomonadota</taxon>
        <taxon>Alphaproteobacteria</taxon>
        <taxon>Hyphomicrobiales</taxon>
        <taxon>Methylobacteriaceae</taxon>
        <taxon>Methylorubrum</taxon>
    </lineage>
</organism>
<feature type="compositionally biased region" description="Basic and acidic residues" evidence="1">
    <location>
        <begin position="66"/>
        <end position="78"/>
    </location>
</feature>
<gene>
    <name evidence="2" type="ORF">K8W01_16150</name>
</gene>
<comment type="caution">
    <text evidence="2">The sequence shown here is derived from an EMBL/GenBank/DDBJ whole genome shotgun (WGS) entry which is preliminary data.</text>
</comment>
<evidence type="ECO:0000256" key="1">
    <source>
        <dbReference type="SAM" id="MobiDB-lite"/>
    </source>
</evidence>
<dbReference type="AlphaFoldDB" id="A0A921JFN8"/>
<dbReference type="Proteomes" id="UP000742631">
    <property type="component" value="Unassembled WGS sequence"/>
</dbReference>